<evidence type="ECO:0000256" key="4">
    <source>
        <dbReference type="ARBA" id="ARBA00022989"/>
    </source>
</evidence>
<keyword evidence="5 6" id="KW-0472">Membrane</keyword>
<dbReference type="InterPro" id="IPR050833">
    <property type="entry name" value="Poly_Biosynth_Transport"/>
</dbReference>
<feature type="transmembrane region" description="Helical" evidence="6">
    <location>
        <begin position="354"/>
        <end position="372"/>
    </location>
</feature>
<gene>
    <name evidence="7" type="ORF">C943_01138</name>
</gene>
<dbReference type="InParanoid" id="M7Y584"/>
<feature type="transmembrane region" description="Helical" evidence="6">
    <location>
        <begin position="462"/>
        <end position="480"/>
    </location>
</feature>
<name>M7Y584_9BACT</name>
<sequence>MIEKPAPLRTSFIRNFGYSAIARVVQMIFGFLIIGYVVKSVGIEKWGILTVSVSLVNIISVLQSSISGAAGKKLTDYYVKNDIEGFNRHYLATTYLTLIVCAIVLLMVVACEIFFIFSLMSEGSEELGIVFLLTGMNVLLQILALPGLAILQATNKIEFQAKSVIFGFIIRILLVFSIFVFSKTIIVYSVILVLESLAVTLAIYFSIGIKIRIKPIPTIVPIDKTYYVGVIKFNSLNFLHNLNYVLFLQIPMLIIARKYGLVYSGYYGIGLQFYSLVRGMISPVTSALAPLFNFFRSAGDEKRLKGIYQLSSKLFSISALLILTLFQFFAADLLPLWLGDQAPELAIFVVKYSWFISIGVFFVPSAFILVTLEKLKETSLMGFSMAMLAAFILLLFKPTDYAILVIALAMSIPFFVYNLQKFIITIRILGFKSWEFVLPFVYILSVSLIVACSEGFFNGFTFFNKILTLFVVILLSVVIINREEWKSLKQLILRSS</sequence>
<feature type="transmembrane region" description="Helical" evidence="6">
    <location>
        <begin position="12"/>
        <end position="34"/>
    </location>
</feature>
<keyword evidence="8" id="KW-1185">Reference proteome</keyword>
<dbReference type="FunCoup" id="M7Y584">
    <property type="interactions" value="7"/>
</dbReference>
<dbReference type="PANTHER" id="PTHR30250:SF26">
    <property type="entry name" value="PSMA PROTEIN"/>
    <property type="match status" value="1"/>
</dbReference>
<dbReference type="PANTHER" id="PTHR30250">
    <property type="entry name" value="PST FAMILY PREDICTED COLANIC ACID TRANSPORTER"/>
    <property type="match status" value="1"/>
</dbReference>
<keyword evidence="3 6" id="KW-0812">Transmembrane</keyword>
<keyword evidence="4 6" id="KW-1133">Transmembrane helix</keyword>
<feature type="transmembrane region" description="Helical" evidence="6">
    <location>
        <begin position="402"/>
        <end position="424"/>
    </location>
</feature>
<feature type="transmembrane region" description="Helical" evidence="6">
    <location>
        <begin position="90"/>
        <end position="117"/>
    </location>
</feature>
<feature type="transmembrane region" description="Helical" evidence="6">
    <location>
        <begin position="273"/>
        <end position="294"/>
    </location>
</feature>
<dbReference type="eggNOG" id="COG2244">
    <property type="taxonomic scope" value="Bacteria"/>
</dbReference>
<feature type="transmembrane region" description="Helical" evidence="6">
    <location>
        <begin position="46"/>
        <end position="69"/>
    </location>
</feature>
<reference evidence="7" key="1">
    <citation type="submission" date="2013-01" db="EMBL/GenBank/DDBJ databases">
        <title>Genome assembly of Mariniradius saccharolyticus AK6.</title>
        <authorList>
            <person name="Vaidya B."/>
            <person name="Khatri I."/>
            <person name="Tanuku N.R.S."/>
            <person name="Subramanian S."/>
            <person name="Pinnaka A."/>
        </authorList>
    </citation>
    <scope>NUCLEOTIDE SEQUENCE [LARGE SCALE GENOMIC DNA]</scope>
    <source>
        <strain evidence="7">AK6</strain>
    </source>
</reference>
<feature type="transmembrane region" description="Helical" evidence="6">
    <location>
        <begin position="129"/>
        <end position="151"/>
    </location>
</feature>
<evidence type="ECO:0000256" key="5">
    <source>
        <dbReference type="ARBA" id="ARBA00023136"/>
    </source>
</evidence>
<dbReference type="GO" id="GO:0005886">
    <property type="term" value="C:plasma membrane"/>
    <property type="evidence" value="ECO:0007669"/>
    <property type="project" value="UniProtKB-SubCell"/>
</dbReference>
<dbReference type="STRING" id="1239962.C943_01138"/>
<organism evidence="7 8">
    <name type="scientific">Mariniradius saccharolyticus AK6</name>
    <dbReference type="NCBI Taxonomy" id="1239962"/>
    <lineage>
        <taxon>Bacteria</taxon>
        <taxon>Pseudomonadati</taxon>
        <taxon>Bacteroidota</taxon>
        <taxon>Cytophagia</taxon>
        <taxon>Cytophagales</taxon>
        <taxon>Cyclobacteriaceae</taxon>
        <taxon>Mariniradius</taxon>
    </lineage>
</organism>
<keyword evidence="2" id="KW-1003">Cell membrane</keyword>
<feature type="transmembrane region" description="Helical" evidence="6">
    <location>
        <begin position="163"/>
        <end position="180"/>
    </location>
</feature>
<evidence type="ECO:0000256" key="6">
    <source>
        <dbReference type="SAM" id="Phobius"/>
    </source>
</evidence>
<dbReference type="RefSeq" id="WP_008628755.1">
    <property type="nucleotide sequence ID" value="NZ_AMZY02000013.1"/>
</dbReference>
<evidence type="ECO:0000256" key="1">
    <source>
        <dbReference type="ARBA" id="ARBA00004651"/>
    </source>
</evidence>
<feature type="transmembrane region" description="Helical" evidence="6">
    <location>
        <begin position="436"/>
        <end position="456"/>
    </location>
</feature>
<evidence type="ECO:0000313" key="8">
    <source>
        <dbReference type="Proteomes" id="UP000010953"/>
    </source>
</evidence>
<evidence type="ECO:0000256" key="3">
    <source>
        <dbReference type="ARBA" id="ARBA00022692"/>
    </source>
</evidence>
<proteinExistence type="predicted"/>
<feature type="transmembrane region" description="Helical" evidence="6">
    <location>
        <begin position="186"/>
        <end position="207"/>
    </location>
</feature>
<feature type="transmembrane region" description="Helical" evidence="6">
    <location>
        <begin position="314"/>
        <end position="334"/>
    </location>
</feature>
<evidence type="ECO:0000256" key="2">
    <source>
        <dbReference type="ARBA" id="ARBA00022475"/>
    </source>
</evidence>
<feature type="transmembrane region" description="Helical" evidence="6">
    <location>
        <begin position="379"/>
        <end position="396"/>
    </location>
</feature>
<dbReference type="Proteomes" id="UP000010953">
    <property type="component" value="Unassembled WGS sequence"/>
</dbReference>
<feature type="transmembrane region" description="Helical" evidence="6">
    <location>
        <begin position="242"/>
        <end position="261"/>
    </location>
</feature>
<dbReference type="EMBL" id="AMZY02000013">
    <property type="protein sequence ID" value="EMS32411.1"/>
    <property type="molecule type" value="Genomic_DNA"/>
</dbReference>
<accession>M7Y584</accession>
<comment type="subcellular location">
    <subcellularLocation>
        <location evidence="1">Cell membrane</location>
        <topology evidence="1">Multi-pass membrane protein</topology>
    </subcellularLocation>
</comment>
<evidence type="ECO:0008006" key="9">
    <source>
        <dbReference type="Google" id="ProtNLM"/>
    </source>
</evidence>
<evidence type="ECO:0000313" key="7">
    <source>
        <dbReference type="EMBL" id="EMS32411.1"/>
    </source>
</evidence>
<comment type="caution">
    <text evidence="7">The sequence shown here is derived from an EMBL/GenBank/DDBJ whole genome shotgun (WGS) entry which is preliminary data.</text>
</comment>
<dbReference type="AlphaFoldDB" id="M7Y584"/>
<protein>
    <recommendedName>
        <fullName evidence="9">Polysaccharide biosynthesis protein</fullName>
    </recommendedName>
</protein>